<evidence type="ECO:0000313" key="4">
    <source>
        <dbReference type="Proteomes" id="UP001367676"/>
    </source>
</evidence>
<comment type="caution">
    <text evidence="3">The sequence shown here is derived from an EMBL/GenBank/DDBJ whole genome shotgun (WGS) entry which is preliminary data.</text>
</comment>
<evidence type="ECO:0000256" key="2">
    <source>
        <dbReference type="SAM" id="SignalP"/>
    </source>
</evidence>
<keyword evidence="4" id="KW-1185">Reference proteome</keyword>
<name>A0AAN9Y128_9HEMI</name>
<gene>
    <name evidence="3" type="ORF">V9T40_012949</name>
</gene>
<evidence type="ECO:0000313" key="3">
    <source>
        <dbReference type="EMBL" id="KAK7576663.1"/>
    </source>
</evidence>
<protein>
    <submittedName>
        <fullName evidence="3">Uncharacterized protein</fullName>
    </submittedName>
</protein>
<feature type="chain" id="PRO_5043033952" evidence="2">
    <location>
        <begin position="17"/>
        <end position="107"/>
    </location>
</feature>
<accession>A0AAN9Y128</accession>
<organism evidence="3 4">
    <name type="scientific">Parthenolecanium corni</name>
    <dbReference type="NCBI Taxonomy" id="536013"/>
    <lineage>
        <taxon>Eukaryota</taxon>
        <taxon>Metazoa</taxon>
        <taxon>Ecdysozoa</taxon>
        <taxon>Arthropoda</taxon>
        <taxon>Hexapoda</taxon>
        <taxon>Insecta</taxon>
        <taxon>Pterygota</taxon>
        <taxon>Neoptera</taxon>
        <taxon>Paraneoptera</taxon>
        <taxon>Hemiptera</taxon>
        <taxon>Sternorrhyncha</taxon>
        <taxon>Coccoidea</taxon>
        <taxon>Coccidae</taxon>
        <taxon>Parthenolecanium</taxon>
    </lineage>
</organism>
<reference evidence="3 4" key="1">
    <citation type="submission" date="2024-03" db="EMBL/GenBank/DDBJ databases">
        <title>Adaptation during the transition from Ophiocordyceps entomopathogen to insect associate is accompanied by gene loss and intensified selection.</title>
        <authorList>
            <person name="Ward C.M."/>
            <person name="Onetto C.A."/>
            <person name="Borneman A.R."/>
        </authorList>
    </citation>
    <scope>NUCLEOTIDE SEQUENCE [LARGE SCALE GENOMIC DNA]</scope>
    <source>
        <strain evidence="3">AWRI1</strain>
        <tissue evidence="3">Single Adult Female</tissue>
    </source>
</reference>
<sequence length="107" mass="12540">MLIFSVIIALFIVVKAETLEKGYQPMVPLPRSRSVKSNDADIERSPANPSQFPREKKWSLYLIPDPPYGRGPYPVPADAYQQYPYTHPRYVLERNSYPSDDFQFFYY</sequence>
<dbReference type="EMBL" id="JBBCAQ010000036">
    <property type="protein sequence ID" value="KAK7576663.1"/>
    <property type="molecule type" value="Genomic_DNA"/>
</dbReference>
<evidence type="ECO:0000256" key="1">
    <source>
        <dbReference type="SAM" id="MobiDB-lite"/>
    </source>
</evidence>
<dbReference type="Proteomes" id="UP001367676">
    <property type="component" value="Unassembled WGS sequence"/>
</dbReference>
<feature type="region of interest" description="Disordered" evidence="1">
    <location>
        <begin position="30"/>
        <end position="51"/>
    </location>
</feature>
<dbReference type="AlphaFoldDB" id="A0AAN9Y128"/>
<keyword evidence="2" id="KW-0732">Signal</keyword>
<feature type="signal peptide" evidence="2">
    <location>
        <begin position="1"/>
        <end position="16"/>
    </location>
</feature>
<proteinExistence type="predicted"/>